<dbReference type="InterPro" id="IPR017853">
    <property type="entry name" value="GH"/>
</dbReference>
<proteinExistence type="inferred from homology"/>
<reference evidence="6" key="1">
    <citation type="submission" date="2022-11" db="UniProtKB">
        <authorList>
            <consortium name="WormBaseParasite"/>
        </authorList>
    </citation>
    <scope>IDENTIFICATION</scope>
</reference>
<comment type="similarity">
    <text evidence="1 4">Belongs to the glycosyl hydrolase 1 family.</text>
</comment>
<organism evidence="5 6">
    <name type="scientific">Panagrolaimus davidi</name>
    <dbReference type="NCBI Taxonomy" id="227884"/>
    <lineage>
        <taxon>Eukaryota</taxon>
        <taxon>Metazoa</taxon>
        <taxon>Ecdysozoa</taxon>
        <taxon>Nematoda</taxon>
        <taxon>Chromadorea</taxon>
        <taxon>Rhabditida</taxon>
        <taxon>Tylenchina</taxon>
        <taxon>Panagrolaimomorpha</taxon>
        <taxon>Panagrolaimoidea</taxon>
        <taxon>Panagrolaimidae</taxon>
        <taxon>Panagrolaimus</taxon>
    </lineage>
</organism>
<dbReference type="Gene3D" id="3.20.20.80">
    <property type="entry name" value="Glycosidases"/>
    <property type="match status" value="1"/>
</dbReference>
<evidence type="ECO:0000256" key="3">
    <source>
        <dbReference type="ARBA" id="ARBA00023295"/>
    </source>
</evidence>
<dbReference type="PANTHER" id="PTHR10353">
    <property type="entry name" value="GLYCOSYL HYDROLASE"/>
    <property type="match status" value="1"/>
</dbReference>
<keyword evidence="3" id="KW-0326">Glycosidase</keyword>
<evidence type="ECO:0000256" key="4">
    <source>
        <dbReference type="RuleBase" id="RU003690"/>
    </source>
</evidence>
<dbReference type="InterPro" id="IPR001360">
    <property type="entry name" value="Glyco_hydro_1"/>
</dbReference>
<evidence type="ECO:0000256" key="1">
    <source>
        <dbReference type="ARBA" id="ARBA00010838"/>
    </source>
</evidence>
<dbReference type="PRINTS" id="PR00131">
    <property type="entry name" value="GLHYDRLASE1"/>
</dbReference>
<accession>A0A914QLW6</accession>
<dbReference type="Proteomes" id="UP000887578">
    <property type="component" value="Unplaced"/>
</dbReference>
<name>A0A914QLW6_9BILA</name>
<dbReference type="Pfam" id="PF00232">
    <property type="entry name" value="Glyco_hydro_1"/>
    <property type="match status" value="1"/>
</dbReference>
<evidence type="ECO:0000313" key="6">
    <source>
        <dbReference type="WBParaSite" id="PDA_v2.g30753.t1"/>
    </source>
</evidence>
<keyword evidence="5" id="KW-1185">Reference proteome</keyword>
<dbReference type="GO" id="GO:0005975">
    <property type="term" value="P:carbohydrate metabolic process"/>
    <property type="evidence" value="ECO:0007669"/>
    <property type="project" value="InterPro"/>
</dbReference>
<sequence>MILGHLEAWKHFQDLGLDKKGGKLGIALSGPWFFPNDYQNPDDQNASIRAFEFYWGLFAHPLYKGDWSPIIKERILNLSLTYEKRTETRLPQFTDDQIKALNGSAQFVGVNYYNGQMVTSRTDDEIANRWDNKLNQEDYDGKIKIWPSPNWRQMNASNPWIYYTPFGLRDLLNELDKQYKVPILITENGCMDNYGEDLNDVTRVHYLRGHLMAIAQAVNDGANVIGHTIWSLIDNFEWLDGYTTKFGVHQVDFSSQNRTRIPKLSAGFYAEVATSKMLKGFSINQWH</sequence>
<evidence type="ECO:0000256" key="2">
    <source>
        <dbReference type="ARBA" id="ARBA00022801"/>
    </source>
</evidence>
<dbReference type="AlphaFoldDB" id="A0A914QLW6"/>
<dbReference type="WBParaSite" id="PDA_v2.g30753.t1">
    <property type="protein sequence ID" value="PDA_v2.g30753.t1"/>
    <property type="gene ID" value="PDA_v2.g30753"/>
</dbReference>
<evidence type="ECO:0000313" key="5">
    <source>
        <dbReference type="Proteomes" id="UP000887578"/>
    </source>
</evidence>
<protein>
    <submittedName>
        <fullName evidence="6">Beta-glucosidase</fullName>
    </submittedName>
</protein>
<dbReference type="PANTHER" id="PTHR10353:SF36">
    <property type="entry name" value="LP05116P"/>
    <property type="match status" value="1"/>
</dbReference>
<dbReference type="SUPFAM" id="SSF51445">
    <property type="entry name" value="(Trans)glycosidases"/>
    <property type="match status" value="1"/>
</dbReference>
<dbReference type="GO" id="GO:0008422">
    <property type="term" value="F:beta-glucosidase activity"/>
    <property type="evidence" value="ECO:0007669"/>
    <property type="project" value="TreeGrafter"/>
</dbReference>
<keyword evidence="2" id="KW-0378">Hydrolase</keyword>